<accession>A0ACB8A4L6</accession>
<dbReference type="Proteomes" id="UP000790377">
    <property type="component" value="Unassembled WGS sequence"/>
</dbReference>
<name>A0ACB8A4L6_9AGAM</name>
<organism evidence="1 2">
    <name type="scientific">Hygrophoropsis aurantiaca</name>
    <dbReference type="NCBI Taxonomy" id="72124"/>
    <lineage>
        <taxon>Eukaryota</taxon>
        <taxon>Fungi</taxon>
        <taxon>Dikarya</taxon>
        <taxon>Basidiomycota</taxon>
        <taxon>Agaricomycotina</taxon>
        <taxon>Agaricomycetes</taxon>
        <taxon>Agaricomycetidae</taxon>
        <taxon>Boletales</taxon>
        <taxon>Coniophorineae</taxon>
        <taxon>Hygrophoropsidaceae</taxon>
        <taxon>Hygrophoropsis</taxon>
    </lineage>
</organism>
<reference evidence="1" key="1">
    <citation type="journal article" date="2021" name="New Phytol.">
        <title>Evolutionary innovations through gain and loss of genes in the ectomycorrhizal Boletales.</title>
        <authorList>
            <person name="Wu G."/>
            <person name="Miyauchi S."/>
            <person name="Morin E."/>
            <person name="Kuo A."/>
            <person name="Drula E."/>
            <person name="Varga T."/>
            <person name="Kohler A."/>
            <person name="Feng B."/>
            <person name="Cao Y."/>
            <person name="Lipzen A."/>
            <person name="Daum C."/>
            <person name="Hundley H."/>
            <person name="Pangilinan J."/>
            <person name="Johnson J."/>
            <person name="Barry K."/>
            <person name="LaButti K."/>
            <person name="Ng V."/>
            <person name="Ahrendt S."/>
            <person name="Min B."/>
            <person name="Choi I.G."/>
            <person name="Park H."/>
            <person name="Plett J.M."/>
            <person name="Magnuson J."/>
            <person name="Spatafora J.W."/>
            <person name="Nagy L.G."/>
            <person name="Henrissat B."/>
            <person name="Grigoriev I.V."/>
            <person name="Yang Z.L."/>
            <person name="Xu J."/>
            <person name="Martin F.M."/>
        </authorList>
    </citation>
    <scope>NUCLEOTIDE SEQUENCE</scope>
    <source>
        <strain evidence="1">ATCC 28755</strain>
    </source>
</reference>
<sequence length="1623" mass="180512">MFSPSRGSESHIITESHSSTQPDITYRDQASSRDCKGESSIKIFTDMVKKSCIRTGFPNLDHPPPPKKDKIRTKRRVLDKLQVPPPQSSEFISIDLDFEHIGDIVDRNALTDCLKSGTVSVSGSSTQPTSIFSNPFPPPSAKYNPHLIYDHHEVSPKSILPPVEGGEQPDGEATKQPWEGSWTAPESWAVEMDEDKEVSDGAESGSEDGKSLSAGMRSTSAKTKSQHTKHFSSEQPTPSDKFYRARIYRTDGSYYVASILLSSTVADLKPSLNKKLLLGRDRERHKLYLKERGRERILAPMERPAAIVRQRLEQAGYDQTDSLNFLGGEDMTFLIKFVYKSQLLGPMVDELMFDAFEYIDLTGHGLPTIPVVLHQNASAIVSLNLSRNPMAEIPLDFIRSCTTLHELRLSNMAMKKVPQSVRHSASLHRLDLSCNRIRELDDAGLDRIPELMILKLQNNRMEQLPWYFPRLQHLTSLNISNNKFVHVPRVICQMRSLQDLDMSFNFITELPEDICCLSQLERLVIVGNQVVKLPSECSTLTSLQVLDCRRNNISDFSVTCTIPKLEVLLADHNFIHAHDLSLGPQMTTFDASYNDITLLKLVPGSPVQSPYALTSLNVSHAKLSSLDNFALSQLSSLEYLKLDHNSFRFLPDSLGDLSRLKFFSCSDNQLDTLPSTVGLLQRLETLDAHNNSLMELPVTLWNCASLTQINVTSNLLSTWHEPLGSSLIIPSLTGISLEVPGSLSSRTAHPYRKPSNVASITSSSSTSRALPPLAYSLQRLYAGENRLTDGALKPFSILRELQVLNLSFNEIWELPSSFFRDLDKLEQLYLGGNQLASIPTEGLSRLKKLSVLFLNGNKFQTLPQELGKVQSLTAIDVGNNLLRYNINNWVFDWNWNFNQKLKYLNLSGNKKLEIKPDNPSSKPQSGRKEDSRKLLADFSELTQLRVLGLMDVTTTFLPNIPEGGKDRRVRTSESNKMSYGIADSLGKNGHLNMFDLVVSRFRGNPDEAVFAMFGRAHAGESNNHLTKYLYNNFTAVFTTQLADMNQERGDGVPDALRRSFLRLNKNLHGHLFSGTSGRKMPQVSISSATASVNDIYTHAGAAGIVLYFAEKMLYVANAGHVLAVMSNQGVAELISTKHDPFERGEITRIRAAEGWVSPEGLIHDEIDTSRSFGFYHNFPVINARPDIHVRELTEQDEFVIVGNCSLWDYISYQTAVDIARSERSDPMIAAQKLRDFAISYGAEGSTMIMVISVADLFAPRFRQEATNTAYKADISDRTIARLDGEISPPTGHLALVFTDICNSTRLWETNAGMPAAMRLHNNLLRRHLRLCGGYVVKTEGGAFMCSFPTTLAALWWCLIVQQQLLHEAWPLEILECDEGKEVRDSEGKLIASGLSVRMGIHCGTPICEPDPITSRMDYFGPVVIRASRISGSALGGQIMCSAEVVREINARVYETGQNTEYSYRQPLQAVDTIRRMNIAVVPAGEIGLKGLEKPEMVSVIYPGALAGRQDLEAASSHPNAPSPARAQLSIAQVRKLALLCLRLEALSSGHVFTPLPRRSADASSEIPLGLLPGDEVLEPFVMYGDPALLLPPMNDSASDLEITMHLEWLSVRLANAVQSMNRL</sequence>
<keyword evidence="2" id="KW-1185">Reference proteome</keyword>
<protein>
    <submittedName>
        <fullName evidence="1">Uncharacterized protein</fullName>
    </submittedName>
</protein>
<gene>
    <name evidence="1" type="ORF">BJ138DRAFT_1069520</name>
</gene>
<evidence type="ECO:0000313" key="2">
    <source>
        <dbReference type="Proteomes" id="UP000790377"/>
    </source>
</evidence>
<proteinExistence type="predicted"/>
<dbReference type="EMBL" id="MU267854">
    <property type="protein sequence ID" value="KAH7907996.1"/>
    <property type="molecule type" value="Genomic_DNA"/>
</dbReference>
<comment type="caution">
    <text evidence="1">The sequence shown here is derived from an EMBL/GenBank/DDBJ whole genome shotgun (WGS) entry which is preliminary data.</text>
</comment>
<evidence type="ECO:0000313" key="1">
    <source>
        <dbReference type="EMBL" id="KAH7907996.1"/>
    </source>
</evidence>